<name>A0A382KG48_9ZZZZ</name>
<feature type="region of interest" description="Disordered" evidence="1">
    <location>
        <begin position="29"/>
        <end position="49"/>
    </location>
</feature>
<dbReference type="EMBL" id="UINC01080433">
    <property type="protein sequence ID" value="SVC23358.1"/>
    <property type="molecule type" value="Genomic_DNA"/>
</dbReference>
<gene>
    <name evidence="2" type="ORF">METZ01_LOCUS276212</name>
</gene>
<sequence>MVPGSDDRVAGLFDEDVIMEYPGSIRVHQPRRNCGHGGILDQRPVSGKP</sequence>
<protein>
    <submittedName>
        <fullName evidence="2">Uncharacterized protein</fullName>
    </submittedName>
</protein>
<accession>A0A382KG48</accession>
<dbReference type="AlphaFoldDB" id="A0A382KG48"/>
<evidence type="ECO:0000313" key="2">
    <source>
        <dbReference type="EMBL" id="SVC23358.1"/>
    </source>
</evidence>
<organism evidence="2">
    <name type="scientific">marine metagenome</name>
    <dbReference type="NCBI Taxonomy" id="408172"/>
    <lineage>
        <taxon>unclassified sequences</taxon>
        <taxon>metagenomes</taxon>
        <taxon>ecological metagenomes</taxon>
    </lineage>
</organism>
<reference evidence="2" key="1">
    <citation type="submission" date="2018-05" db="EMBL/GenBank/DDBJ databases">
        <authorList>
            <person name="Lanie J.A."/>
            <person name="Ng W.-L."/>
            <person name="Kazmierczak K.M."/>
            <person name="Andrzejewski T.M."/>
            <person name="Davidsen T.M."/>
            <person name="Wayne K.J."/>
            <person name="Tettelin H."/>
            <person name="Glass J.I."/>
            <person name="Rusch D."/>
            <person name="Podicherti R."/>
            <person name="Tsui H.-C.T."/>
            <person name="Winkler M.E."/>
        </authorList>
    </citation>
    <scope>NUCLEOTIDE SEQUENCE</scope>
</reference>
<proteinExistence type="predicted"/>
<evidence type="ECO:0000256" key="1">
    <source>
        <dbReference type="SAM" id="MobiDB-lite"/>
    </source>
</evidence>